<dbReference type="PANTHER" id="PTHR30578:SF1">
    <property type="entry name" value="NA(+)-TRANSLOCATING NADH-QUINONE REDUCTASE SUBUNIT B"/>
    <property type="match status" value="1"/>
</dbReference>
<evidence type="ECO:0000313" key="11">
    <source>
        <dbReference type="Proteomes" id="UP000184221"/>
    </source>
</evidence>
<accession>A0A1M5NHU8</accession>
<dbReference type="EMBL" id="FQXC01000001">
    <property type="protein sequence ID" value="SHG89025.1"/>
    <property type="molecule type" value="Genomic_DNA"/>
</dbReference>
<dbReference type="PANTHER" id="PTHR30578">
    <property type="entry name" value="ELECTRON TRANSPORT COMPLEX PROTEIN RNFD"/>
    <property type="match status" value="1"/>
</dbReference>
<feature type="transmembrane region" description="Helical" evidence="9">
    <location>
        <begin position="35"/>
        <end position="55"/>
    </location>
</feature>
<keyword evidence="4" id="KW-0288">FMN</keyword>
<keyword evidence="10" id="KW-0830">Ubiquinone</keyword>
<sequence>MIRGLWSRETVAMVLLAAYLPLGLFWLWLGGVDAIGRLGLSALVVAFWHLVFMLARAQAPSLAALITAFAIAMLAPEDLGVFRLALGISFGVVMGELVFGGWGRNVVNPATVALAFLGFGFPSFAWPIFDAPVAWAAIPAALIGVLTGALSAALLGGAGAVALIALAAGLLPQDALLVSGIVLVLLVADPVTSAATHLGRWINGALYASLVVLFATNWTGAAPVQIAVAAALLSSLAAPLLDEKVLALWIYQRRRRHGRT</sequence>
<evidence type="ECO:0000256" key="2">
    <source>
        <dbReference type="ARBA" id="ARBA00022553"/>
    </source>
</evidence>
<dbReference type="GO" id="GO:0005886">
    <property type="term" value="C:plasma membrane"/>
    <property type="evidence" value="ECO:0007669"/>
    <property type="project" value="TreeGrafter"/>
</dbReference>
<dbReference type="GO" id="GO:0055085">
    <property type="term" value="P:transmembrane transport"/>
    <property type="evidence" value="ECO:0007669"/>
    <property type="project" value="InterPro"/>
</dbReference>
<evidence type="ECO:0000313" key="10">
    <source>
        <dbReference type="EMBL" id="SHG89025.1"/>
    </source>
</evidence>
<protein>
    <submittedName>
        <fullName evidence="10">Na+-transporting NADH:ubiquinone oxidoreductase subunit B</fullName>
    </submittedName>
</protein>
<feature type="transmembrane region" description="Helical" evidence="9">
    <location>
        <begin position="106"/>
        <end position="126"/>
    </location>
</feature>
<gene>
    <name evidence="10" type="ORF">SAMN05443551_0931</name>
</gene>
<feature type="transmembrane region" description="Helical" evidence="9">
    <location>
        <begin position="12"/>
        <end position="29"/>
    </location>
</feature>
<dbReference type="InterPro" id="IPR004338">
    <property type="entry name" value="NqrB/RnfD"/>
</dbReference>
<evidence type="ECO:0000256" key="8">
    <source>
        <dbReference type="ARBA" id="ARBA00023136"/>
    </source>
</evidence>
<evidence type="ECO:0000256" key="5">
    <source>
        <dbReference type="ARBA" id="ARBA00022692"/>
    </source>
</evidence>
<evidence type="ECO:0000256" key="4">
    <source>
        <dbReference type="ARBA" id="ARBA00022643"/>
    </source>
</evidence>
<evidence type="ECO:0000256" key="6">
    <source>
        <dbReference type="ARBA" id="ARBA00022967"/>
    </source>
</evidence>
<name>A0A1M5NHU8_9RHOB</name>
<feature type="transmembrane region" description="Helical" evidence="9">
    <location>
        <begin position="62"/>
        <end position="86"/>
    </location>
</feature>
<dbReference type="Pfam" id="PF03116">
    <property type="entry name" value="NQR2_RnfD_RnfE"/>
    <property type="match status" value="1"/>
</dbReference>
<dbReference type="Proteomes" id="UP000184221">
    <property type="component" value="Unassembled WGS sequence"/>
</dbReference>
<dbReference type="AlphaFoldDB" id="A0A1M5NHU8"/>
<keyword evidence="8 9" id="KW-0472">Membrane</keyword>
<evidence type="ECO:0000256" key="3">
    <source>
        <dbReference type="ARBA" id="ARBA00022630"/>
    </source>
</evidence>
<reference evidence="10 11" key="1">
    <citation type="submission" date="2016-11" db="EMBL/GenBank/DDBJ databases">
        <authorList>
            <person name="Jaros S."/>
            <person name="Januszkiewicz K."/>
            <person name="Wedrychowicz H."/>
        </authorList>
    </citation>
    <scope>NUCLEOTIDE SEQUENCE [LARGE SCALE GENOMIC DNA]</scope>
    <source>
        <strain evidence="10 11">DSM 29431</strain>
    </source>
</reference>
<dbReference type="STRING" id="996342.SAMN05443551_0931"/>
<keyword evidence="5 9" id="KW-0812">Transmembrane</keyword>
<keyword evidence="1" id="KW-0813">Transport</keyword>
<keyword evidence="3" id="KW-0285">Flavoprotein</keyword>
<organism evidence="10 11">
    <name type="scientific">Marivita hallyeonensis</name>
    <dbReference type="NCBI Taxonomy" id="996342"/>
    <lineage>
        <taxon>Bacteria</taxon>
        <taxon>Pseudomonadati</taxon>
        <taxon>Pseudomonadota</taxon>
        <taxon>Alphaproteobacteria</taxon>
        <taxon>Rhodobacterales</taxon>
        <taxon>Roseobacteraceae</taxon>
        <taxon>Marivita</taxon>
    </lineage>
</organism>
<keyword evidence="11" id="KW-1185">Reference proteome</keyword>
<evidence type="ECO:0000256" key="9">
    <source>
        <dbReference type="SAM" id="Phobius"/>
    </source>
</evidence>
<feature type="transmembrane region" description="Helical" evidence="9">
    <location>
        <begin position="161"/>
        <end position="188"/>
    </location>
</feature>
<proteinExistence type="predicted"/>
<keyword evidence="6" id="KW-1278">Translocase</keyword>
<evidence type="ECO:0000256" key="1">
    <source>
        <dbReference type="ARBA" id="ARBA00022448"/>
    </source>
</evidence>
<keyword evidence="7 9" id="KW-1133">Transmembrane helix</keyword>
<dbReference type="RefSeq" id="WP_072776295.1">
    <property type="nucleotide sequence ID" value="NZ_FQXC01000001.1"/>
</dbReference>
<dbReference type="OrthoDB" id="9776359at2"/>
<evidence type="ECO:0000256" key="7">
    <source>
        <dbReference type="ARBA" id="ARBA00022989"/>
    </source>
</evidence>
<feature type="transmembrane region" description="Helical" evidence="9">
    <location>
        <begin position="226"/>
        <end position="251"/>
    </location>
</feature>
<keyword evidence="2" id="KW-0597">Phosphoprotein</keyword>